<gene>
    <name evidence="1" type="ORF">BCV71DRAFT_239963</name>
</gene>
<dbReference type="Proteomes" id="UP000242381">
    <property type="component" value="Unassembled WGS sequence"/>
</dbReference>
<sequence length="225" mass="26506">MFRGKDVLMRQGEQCSLAYKFQRQDIEAEFGDVSSNVMGRRLDFSFGCTLYGDKNKPSMIDTCSAEIKPENISNDTKNIQLNKNIRHMPNNQKERIYTIGIDMAGLQALKLAEDIYFLPGDEDDLHEFLSCNTMDQIFFCKSYLLFEIKREKSIQDIQKNKSYRKYNKWYPVSYAVTTTKKSPVSLFDLLHTKAREHKEGLRLDLRIKRNKYVFEVFLYFLTRQP</sequence>
<organism evidence="1 2">
    <name type="scientific">Rhizopus microsporus</name>
    <dbReference type="NCBI Taxonomy" id="58291"/>
    <lineage>
        <taxon>Eukaryota</taxon>
        <taxon>Fungi</taxon>
        <taxon>Fungi incertae sedis</taxon>
        <taxon>Mucoromycota</taxon>
        <taxon>Mucoromycotina</taxon>
        <taxon>Mucoromycetes</taxon>
        <taxon>Mucorales</taxon>
        <taxon>Mucorineae</taxon>
        <taxon>Rhizopodaceae</taxon>
        <taxon>Rhizopus</taxon>
    </lineage>
</organism>
<proteinExistence type="predicted"/>
<dbReference type="AlphaFoldDB" id="A0A1X0RKR1"/>
<accession>A0A1X0RKR1</accession>
<reference evidence="1 2" key="1">
    <citation type="journal article" date="2016" name="Proc. Natl. Acad. Sci. U.S.A.">
        <title>Lipid metabolic changes in an early divergent fungus govern the establishment of a mutualistic symbiosis with endobacteria.</title>
        <authorList>
            <person name="Lastovetsky O.A."/>
            <person name="Gaspar M.L."/>
            <person name="Mondo S.J."/>
            <person name="LaButti K.M."/>
            <person name="Sandor L."/>
            <person name="Grigoriev I.V."/>
            <person name="Henry S.A."/>
            <person name="Pawlowska T.E."/>
        </authorList>
    </citation>
    <scope>NUCLEOTIDE SEQUENCE [LARGE SCALE GENOMIC DNA]</scope>
    <source>
        <strain evidence="1 2">ATCC 11559</strain>
    </source>
</reference>
<protein>
    <submittedName>
        <fullName evidence="1">Uncharacterized protein</fullName>
    </submittedName>
</protein>
<name>A0A1X0RKR1_RHIZD</name>
<dbReference type="EMBL" id="KV921630">
    <property type="protein sequence ID" value="ORE12622.1"/>
    <property type="molecule type" value="Genomic_DNA"/>
</dbReference>
<evidence type="ECO:0000313" key="2">
    <source>
        <dbReference type="Proteomes" id="UP000242381"/>
    </source>
</evidence>
<dbReference type="VEuPathDB" id="FungiDB:BCV72DRAFT_308046"/>
<evidence type="ECO:0000313" key="1">
    <source>
        <dbReference type="EMBL" id="ORE12622.1"/>
    </source>
</evidence>